<proteinExistence type="inferred from homology"/>
<organism evidence="5">
    <name type="scientific">uncultured Dysgonomonas sp</name>
    <dbReference type="NCBI Taxonomy" id="206096"/>
    <lineage>
        <taxon>Bacteria</taxon>
        <taxon>Pseudomonadati</taxon>
        <taxon>Bacteroidota</taxon>
        <taxon>Bacteroidia</taxon>
        <taxon>Bacteroidales</taxon>
        <taxon>Dysgonomonadaceae</taxon>
        <taxon>Dysgonomonas</taxon>
        <taxon>environmental samples</taxon>
    </lineage>
</organism>
<dbReference type="Pfam" id="PF03051">
    <property type="entry name" value="Peptidase_C1_2"/>
    <property type="match status" value="1"/>
</dbReference>
<keyword evidence="1" id="KW-0788">Thiol protease</keyword>
<dbReference type="GO" id="GO:0006508">
    <property type="term" value="P:proteolysis"/>
    <property type="evidence" value="ECO:0007669"/>
    <property type="project" value="UniProtKB-KW"/>
</dbReference>
<evidence type="ECO:0000313" key="5">
    <source>
        <dbReference type="EMBL" id="SBW01589.1"/>
    </source>
</evidence>
<feature type="active site" evidence="2">
    <location>
        <position position="351"/>
    </location>
</feature>
<feature type="signal peptide" evidence="3">
    <location>
        <begin position="1"/>
        <end position="19"/>
    </location>
</feature>
<sequence length="395" mass="43941">MKKLVVLSAFILLTLGISAQSAGSGYQFSVVKENPITSIKNQGNSGTCWSFSGLGFLESEVIRMGKGEHDLSEMYIVRRNYADKADKFVRVGGNLNFAQGGSFADVVETLNEYGVLPNEVYTGLNYGETTHKHGEVEAGLAGYVKGINENKNKRISPVWKQGLNGILDAYFGILPQNFQYQGKSYTAESLRQSLGLDANNYISLTSYTHHPFYAPFALEIPDNWRWSLSYNLPIDELMQTIDDALNNGYTIAWASDVSEIGFTRNGLAVIPDDEAPENVGSDQAHWLGLSQTEKNNRIKSKIEEGPVKEKAITQEMRQIAYDNQETTDDHGMQIYGIAKDQNGSKYYLVKNSWGEAGAYKGIWYASEAFVKYKTMSIMIHKDALPKGIAKKLTLK</sequence>
<dbReference type="RefSeq" id="WP_296941703.1">
    <property type="nucleotide sequence ID" value="NZ_LT599032.1"/>
</dbReference>
<dbReference type="EMBL" id="FLUM01000003">
    <property type="protein sequence ID" value="SBW01589.1"/>
    <property type="molecule type" value="Genomic_DNA"/>
</dbReference>
<feature type="chain" id="PRO_5012103461" description="Aminopeptidase" evidence="3">
    <location>
        <begin position="20"/>
        <end position="395"/>
    </location>
</feature>
<protein>
    <recommendedName>
        <fullName evidence="1">Aminopeptidase</fullName>
    </recommendedName>
</protein>
<name>A0A212JQ77_9BACT</name>
<feature type="domain" description="Peptidase C1A papain C-terminal" evidence="4">
    <location>
        <begin position="33"/>
        <end position="115"/>
    </location>
</feature>
<dbReference type="Pfam" id="PF00112">
    <property type="entry name" value="Peptidase_C1"/>
    <property type="match status" value="1"/>
</dbReference>
<dbReference type="PIRSF" id="PIRSF005700">
    <property type="entry name" value="PepC"/>
    <property type="match status" value="1"/>
</dbReference>
<keyword evidence="1" id="KW-0031">Aminopeptidase</keyword>
<keyword evidence="1" id="KW-0378">Hydrolase</keyword>
<evidence type="ECO:0000259" key="4">
    <source>
        <dbReference type="Pfam" id="PF00112"/>
    </source>
</evidence>
<evidence type="ECO:0000256" key="3">
    <source>
        <dbReference type="SAM" id="SignalP"/>
    </source>
</evidence>
<dbReference type="PROSITE" id="PS00139">
    <property type="entry name" value="THIOL_PROTEASE_CYS"/>
    <property type="match status" value="1"/>
</dbReference>
<accession>A0A212JQ77</accession>
<feature type="active site" evidence="2">
    <location>
        <position position="330"/>
    </location>
</feature>
<dbReference type="Gene3D" id="3.90.70.10">
    <property type="entry name" value="Cysteine proteinases"/>
    <property type="match status" value="1"/>
</dbReference>
<dbReference type="SUPFAM" id="SSF54001">
    <property type="entry name" value="Cysteine proteinases"/>
    <property type="match status" value="1"/>
</dbReference>
<reference evidence="5" key="1">
    <citation type="submission" date="2016-04" db="EMBL/GenBank/DDBJ databases">
        <authorList>
            <person name="Evans L.H."/>
            <person name="Alamgir A."/>
            <person name="Owens N."/>
            <person name="Weber N.D."/>
            <person name="Virtaneva K."/>
            <person name="Barbian K."/>
            <person name="Babar A."/>
            <person name="Rosenke K."/>
        </authorList>
    </citation>
    <scope>NUCLEOTIDE SEQUENCE</scope>
    <source>
        <strain evidence="5">86-1</strain>
    </source>
</reference>
<dbReference type="AlphaFoldDB" id="A0A212JQ77"/>
<comment type="similarity">
    <text evidence="1">Belongs to the peptidase C1 family.</text>
</comment>
<keyword evidence="3" id="KW-0732">Signal</keyword>
<keyword evidence="1" id="KW-0645">Protease</keyword>
<feature type="active site" evidence="2">
    <location>
        <position position="48"/>
    </location>
</feature>
<dbReference type="InterPro" id="IPR000169">
    <property type="entry name" value="Pept_cys_AS"/>
</dbReference>
<dbReference type="InterPro" id="IPR038765">
    <property type="entry name" value="Papain-like_cys_pep_sf"/>
</dbReference>
<dbReference type="GO" id="GO:0070005">
    <property type="term" value="F:cysteine-type aminopeptidase activity"/>
    <property type="evidence" value="ECO:0007669"/>
    <property type="project" value="InterPro"/>
</dbReference>
<gene>
    <name evidence="5" type="ORF">KL86DYS1_30026</name>
</gene>
<evidence type="ECO:0000256" key="2">
    <source>
        <dbReference type="PIRSR" id="PIRSR005700-1"/>
    </source>
</evidence>
<dbReference type="InterPro" id="IPR000668">
    <property type="entry name" value="Peptidase_C1A_C"/>
</dbReference>
<evidence type="ECO:0000256" key="1">
    <source>
        <dbReference type="PIRNR" id="PIRNR005700"/>
    </source>
</evidence>
<dbReference type="InterPro" id="IPR004134">
    <property type="entry name" value="Peptidase_C1B"/>
</dbReference>